<reference evidence="2 3" key="1">
    <citation type="submission" date="2019-04" db="EMBL/GenBank/DDBJ databases">
        <title>Draft genome sequences of Streptomyces avermitilis NBRC 14893.</title>
        <authorList>
            <person name="Komaki H."/>
            <person name="Tamura T."/>
            <person name="Hosoyama A."/>
        </authorList>
    </citation>
    <scope>NUCLEOTIDE SEQUENCE [LARGE SCALE GENOMIC DNA]</scope>
    <source>
        <strain evidence="2 3">NBRC 14893</strain>
    </source>
</reference>
<comment type="caution">
    <text evidence="2">The sequence shown here is derived from an EMBL/GenBank/DDBJ whole genome shotgun (WGS) entry which is preliminary data.</text>
</comment>
<dbReference type="AlphaFoldDB" id="A0A4D4M936"/>
<evidence type="ECO:0000313" key="2">
    <source>
        <dbReference type="EMBL" id="GDY68471.1"/>
    </source>
</evidence>
<name>A0A4D4M936_STRAX</name>
<accession>A0A4D4M936</accession>
<feature type="region of interest" description="Disordered" evidence="1">
    <location>
        <begin position="96"/>
        <end position="122"/>
    </location>
</feature>
<evidence type="ECO:0008006" key="4">
    <source>
        <dbReference type="Google" id="ProtNLM"/>
    </source>
</evidence>
<feature type="compositionally biased region" description="Pro residues" evidence="1">
    <location>
        <begin position="103"/>
        <end position="114"/>
    </location>
</feature>
<gene>
    <name evidence="2" type="ORF">SAV14893_078640</name>
</gene>
<feature type="region of interest" description="Disordered" evidence="1">
    <location>
        <begin position="35"/>
        <end position="56"/>
    </location>
</feature>
<organism evidence="2 3">
    <name type="scientific">Streptomyces avermitilis</name>
    <dbReference type="NCBI Taxonomy" id="33903"/>
    <lineage>
        <taxon>Bacteria</taxon>
        <taxon>Bacillati</taxon>
        <taxon>Actinomycetota</taxon>
        <taxon>Actinomycetes</taxon>
        <taxon>Kitasatosporales</taxon>
        <taxon>Streptomycetaceae</taxon>
        <taxon>Streptomyces</taxon>
    </lineage>
</organism>
<sequence>MGMARPGSLVKSFALSERPFGWPDAGICWLGLSDASQTPGRRRTRRGGSDKLFIAGDHPGAAGVRACCERKADGKRHKEAMMRLARRRADVLFAMLRDGAPFEPHPTPPKPPEPQQTNRPAP</sequence>
<protein>
    <recommendedName>
        <fullName evidence="4">IS110 family transposase</fullName>
    </recommendedName>
</protein>
<dbReference type="Proteomes" id="UP000302139">
    <property type="component" value="Unassembled WGS sequence"/>
</dbReference>
<dbReference type="EMBL" id="BJHX01000001">
    <property type="protein sequence ID" value="GDY68471.1"/>
    <property type="molecule type" value="Genomic_DNA"/>
</dbReference>
<evidence type="ECO:0000313" key="3">
    <source>
        <dbReference type="Proteomes" id="UP000302139"/>
    </source>
</evidence>
<proteinExistence type="predicted"/>
<evidence type="ECO:0000256" key="1">
    <source>
        <dbReference type="SAM" id="MobiDB-lite"/>
    </source>
</evidence>